<comment type="caution">
    <text evidence="4">The sequence shown here is derived from an EMBL/GenBank/DDBJ whole genome shotgun (WGS) entry which is preliminary data.</text>
</comment>
<name>V4RRC1_9CAUL</name>
<dbReference type="GO" id="GO:0051782">
    <property type="term" value="P:negative regulation of cell division"/>
    <property type="evidence" value="ECO:0007669"/>
    <property type="project" value="TreeGrafter"/>
</dbReference>
<dbReference type="Proteomes" id="UP000017837">
    <property type="component" value="Unassembled WGS sequence"/>
</dbReference>
<dbReference type="eggNOG" id="COG4963">
    <property type="taxonomic scope" value="Bacteria"/>
</dbReference>
<evidence type="ECO:0000313" key="5">
    <source>
        <dbReference type="Proteomes" id="UP000017837"/>
    </source>
</evidence>
<dbReference type="PANTHER" id="PTHR43384">
    <property type="entry name" value="SEPTUM SITE-DETERMINING PROTEIN MIND HOMOLOG, CHLOROPLASTIC-RELATED"/>
    <property type="match status" value="1"/>
</dbReference>
<dbReference type="InterPro" id="IPR011006">
    <property type="entry name" value="CheY-like_superfamily"/>
</dbReference>
<keyword evidence="2" id="KW-0067">ATP-binding</keyword>
<gene>
    <name evidence="4" type="ORF">ABENE_05225</name>
</gene>
<feature type="region of interest" description="Disordered" evidence="3">
    <location>
        <begin position="39"/>
        <end position="81"/>
    </location>
</feature>
<dbReference type="Gene3D" id="3.40.50.300">
    <property type="entry name" value="P-loop containing nucleotide triphosphate hydrolases"/>
    <property type="match status" value="1"/>
</dbReference>
<dbReference type="SUPFAM" id="SSF52172">
    <property type="entry name" value="CheY-like"/>
    <property type="match status" value="1"/>
</dbReference>
<dbReference type="Pfam" id="PF06564">
    <property type="entry name" value="CBP_BcsQ"/>
    <property type="match status" value="1"/>
</dbReference>
<keyword evidence="5" id="KW-1185">Reference proteome</keyword>
<dbReference type="STRING" id="1121022.GCA_000376105_02082"/>
<dbReference type="GO" id="GO:0005524">
    <property type="term" value="F:ATP binding"/>
    <property type="evidence" value="ECO:0007669"/>
    <property type="project" value="UniProtKB-KW"/>
</dbReference>
<dbReference type="InterPro" id="IPR050625">
    <property type="entry name" value="ParA/MinD_ATPase"/>
</dbReference>
<dbReference type="EMBL" id="AWGB01000007">
    <property type="protein sequence ID" value="ESQ93723.1"/>
    <property type="molecule type" value="Genomic_DNA"/>
</dbReference>
<protein>
    <submittedName>
        <fullName evidence="4">Pilus assembly protein CpaE</fullName>
    </submittedName>
</protein>
<evidence type="ECO:0000256" key="2">
    <source>
        <dbReference type="ARBA" id="ARBA00022840"/>
    </source>
</evidence>
<dbReference type="GO" id="GO:0005829">
    <property type="term" value="C:cytosol"/>
    <property type="evidence" value="ECO:0007669"/>
    <property type="project" value="TreeGrafter"/>
</dbReference>
<sequence length="499" mass="54623">MANPAKHNDPFDSLDDLDDEFVDYKAKMAVEDDFASLDNPYAADAPARDPFADDFDEPDAFDAPAQRQAFTPPPQRESTPRDLAQRDLGLHAAMASHEDIGAISIPRIAIHFFPDNETSLAACDTAALDRRMSRAQCLVKRGGIMEAIETYRHEPTPSLIFVESKAHGRDLLDQLGQLAEVCDANTKVVVVGAHNDISLYRELIRQGVSEYMVSPVQPMQLIKTIAGLFNDPETPFVGRTIAFVGARGGAGSSSIAHNFAYNLSEHMQSNTVIVDYDLPFGTAGLDFNQDPLQGMADALNEPDRLDSVLLDRMLTKCTERLSLFSSPAALDQDYTADQETYDEVTRKIRSAAPFIVMDLPHVWTPWLKSNLIAADVVVIVATPDLASLRNAKNIIDLLKPYRPNDSAPKLVLNQMDMPGRPEIPVKDFTAALGVEPAALIPFDAKLFGQASNNGQMIAECGPTSKVAESLVQLTSHISGRNPEPKTKKSSSFLANLFKK</sequence>
<reference evidence="4 5" key="1">
    <citation type="journal article" date="2014" name="Nature">
        <title>Sequential evolution of bacterial morphology by co-option of a developmental regulator.</title>
        <authorList>
            <person name="Jiang C."/>
            <person name="Brown P.J."/>
            <person name="Ducret A."/>
            <person name="Brun Y.V."/>
        </authorList>
    </citation>
    <scope>NUCLEOTIDE SEQUENCE [LARGE SCALE GENOMIC DNA]</scope>
    <source>
        <strain evidence="4 5">DSM 16100</strain>
    </source>
</reference>
<dbReference type="PATRIC" id="fig|1121022.4.peg.1039"/>
<evidence type="ECO:0000313" key="4">
    <source>
        <dbReference type="EMBL" id="ESQ93723.1"/>
    </source>
</evidence>
<dbReference type="AlphaFoldDB" id="V4RRC1"/>
<dbReference type="InterPro" id="IPR027417">
    <property type="entry name" value="P-loop_NTPase"/>
</dbReference>
<accession>V4RRC1</accession>
<dbReference type="OrthoDB" id="9783172at2"/>
<keyword evidence="1" id="KW-0547">Nucleotide-binding</keyword>
<dbReference type="GO" id="GO:0016887">
    <property type="term" value="F:ATP hydrolysis activity"/>
    <property type="evidence" value="ECO:0007669"/>
    <property type="project" value="TreeGrafter"/>
</dbReference>
<evidence type="ECO:0000256" key="1">
    <source>
        <dbReference type="ARBA" id="ARBA00022741"/>
    </source>
</evidence>
<dbReference type="SUPFAM" id="SSF52540">
    <property type="entry name" value="P-loop containing nucleoside triphosphate hydrolases"/>
    <property type="match status" value="1"/>
</dbReference>
<dbReference type="PANTHER" id="PTHR43384:SF6">
    <property type="entry name" value="SEPTUM SITE-DETERMINING PROTEIN MIND HOMOLOG, CHLOROPLASTIC"/>
    <property type="match status" value="1"/>
</dbReference>
<organism evidence="4 5">
    <name type="scientific">Asticcacaulis benevestitus DSM 16100 = ATCC BAA-896</name>
    <dbReference type="NCBI Taxonomy" id="1121022"/>
    <lineage>
        <taxon>Bacteria</taxon>
        <taxon>Pseudomonadati</taxon>
        <taxon>Pseudomonadota</taxon>
        <taxon>Alphaproteobacteria</taxon>
        <taxon>Caulobacterales</taxon>
        <taxon>Caulobacteraceae</taxon>
        <taxon>Asticcacaulis</taxon>
    </lineage>
</organism>
<dbReference type="GO" id="GO:0009898">
    <property type="term" value="C:cytoplasmic side of plasma membrane"/>
    <property type="evidence" value="ECO:0007669"/>
    <property type="project" value="TreeGrafter"/>
</dbReference>
<dbReference type="RefSeq" id="WP_018081746.1">
    <property type="nucleotide sequence ID" value="NZ_AQWM01000007.1"/>
</dbReference>
<proteinExistence type="predicted"/>
<dbReference type="InterPro" id="IPR017746">
    <property type="entry name" value="Cellulose_synthase_operon_BcsQ"/>
</dbReference>
<dbReference type="Gene3D" id="3.40.50.2300">
    <property type="match status" value="1"/>
</dbReference>
<evidence type="ECO:0000256" key="3">
    <source>
        <dbReference type="SAM" id="MobiDB-lite"/>
    </source>
</evidence>